<evidence type="ECO:0000256" key="11">
    <source>
        <dbReference type="SAM" id="Phobius"/>
    </source>
</evidence>
<keyword evidence="9 11" id="KW-0472">Membrane</keyword>
<dbReference type="PATRIC" id="fig|1423726.3.peg.2143"/>
<keyword evidence="5 11" id="KW-0812">Transmembrane</keyword>
<dbReference type="GO" id="GO:0016020">
    <property type="term" value="C:membrane"/>
    <property type="evidence" value="ECO:0007669"/>
    <property type="project" value="UniProtKB-SubCell"/>
</dbReference>
<evidence type="ECO:0000256" key="5">
    <source>
        <dbReference type="ARBA" id="ARBA00022692"/>
    </source>
</evidence>
<gene>
    <name evidence="13" type="ORF">FC07_GL002067</name>
</gene>
<dbReference type="Pfam" id="PF00999">
    <property type="entry name" value="Na_H_Exchanger"/>
    <property type="match status" value="1"/>
</dbReference>
<evidence type="ECO:0000313" key="14">
    <source>
        <dbReference type="Proteomes" id="UP000051461"/>
    </source>
</evidence>
<dbReference type="RefSeq" id="WP_057905896.1">
    <property type="nucleotide sequence ID" value="NZ_AZDA01000140.1"/>
</dbReference>
<keyword evidence="14" id="KW-1185">Reference proteome</keyword>
<evidence type="ECO:0000256" key="1">
    <source>
        <dbReference type="ARBA" id="ARBA00004141"/>
    </source>
</evidence>
<dbReference type="GO" id="GO:0008324">
    <property type="term" value="F:monoatomic cation transmembrane transporter activity"/>
    <property type="evidence" value="ECO:0007669"/>
    <property type="project" value="InterPro"/>
</dbReference>
<protein>
    <submittedName>
        <fullName evidence="13">Na+ H+ antiporter</fullName>
    </submittedName>
</protein>
<keyword evidence="8" id="KW-0406">Ion transport</keyword>
<dbReference type="EMBL" id="AZDA01000140">
    <property type="protein sequence ID" value="KRK32636.1"/>
    <property type="molecule type" value="Genomic_DNA"/>
</dbReference>
<evidence type="ECO:0000256" key="7">
    <source>
        <dbReference type="ARBA" id="ARBA00023053"/>
    </source>
</evidence>
<sequence length="386" mass="41484">MAFLGTLCLILGATLLAGHFSQRMGLPSVIGQLLVGVLLGPALLNWIQPTHFLNQLSEIGVIILMFMAGLESDLGLLKRYFKPGLWVATVGVILPLALVPVTVHYFGFTWPHALFMGVLFTATSVSISVEVLREMQQLNGKEGTTILAAAVVDDILSVLILSFLVSYTGAEPASSHPLGGLVLQLGYFIGVYFVVKWLTPYLMRLAQQLLGSTTIMAFILCLGMAYLADLCGLSAVIGAFFAGIAVGQTNAKKEVDRDIEPLGYACFIPIFFVSIGLKMTFTGFSQVWWFTIVLTLVAILTKLVGGGLGAHWAGFGFASDYMIGAGMISRGEMALIIAQIGFDAKLLHPDYYAATIIAIVLTTVLAPLFLRHAAGYLEKQQPKNAA</sequence>
<dbReference type="NCBIfam" id="TIGR00932">
    <property type="entry name" value="2a37"/>
    <property type="match status" value="1"/>
</dbReference>
<comment type="caution">
    <text evidence="13">The sequence shown here is derived from an EMBL/GenBank/DDBJ whole genome shotgun (WGS) entry which is preliminary data.</text>
</comment>
<feature type="transmembrane region" description="Helical" evidence="11">
    <location>
        <begin position="84"/>
        <end position="107"/>
    </location>
</feature>
<accession>A0A0R1GEG3</accession>
<dbReference type="PANTHER" id="PTHR43562:SF3">
    <property type="entry name" value="SODIUM ION_PROTON EXCHANGER (EUROFUNG)"/>
    <property type="match status" value="1"/>
</dbReference>
<dbReference type="GO" id="GO:1902600">
    <property type="term" value="P:proton transmembrane transport"/>
    <property type="evidence" value="ECO:0007669"/>
    <property type="project" value="InterPro"/>
</dbReference>
<evidence type="ECO:0000256" key="8">
    <source>
        <dbReference type="ARBA" id="ARBA00023065"/>
    </source>
</evidence>
<feature type="domain" description="Cation/H+ exchanger transmembrane" evidence="12">
    <location>
        <begin position="13"/>
        <end position="370"/>
    </location>
</feature>
<keyword evidence="6 11" id="KW-1133">Transmembrane helix</keyword>
<evidence type="ECO:0000256" key="6">
    <source>
        <dbReference type="ARBA" id="ARBA00022989"/>
    </source>
</evidence>
<keyword evidence="4" id="KW-0050">Antiport</keyword>
<dbReference type="OrthoDB" id="9793589at2"/>
<dbReference type="InterPro" id="IPR038770">
    <property type="entry name" value="Na+/solute_symporter_sf"/>
</dbReference>
<comment type="similarity">
    <text evidence="2">Belongs to the monovalent cation:proton antiporter 2 (CPA2) transporter (TC 2.A.37) family.</text>
</comment>
<organism evidence="13 14">
    <name type="scientific">Loigolactobacillus bifermentans DSM 20003</name>
    <dbReference type="NCBI Taxonomy" id="1423726"/>
    <lineage>
        <taxon>Bacteria</taxon>
        <taxon>Bacillati</taxon>
        <taxon>Bacillota</taxon>
        <taxon>Bacilli</taxon>
        <taxon>Lactobacillales</taxon>
        <taxon>Lactobacillaceae</taxon>
        <taxon>Loigolactobacillus</taxon>
    </lineage>
</organism>
<comment type="subcellular location">
    <subcellularLocation>
        <location evidence="1">Membrane</location>
        <topology evidence="1">Multi-pass membrane protein</topology>
    </subcellularLocation>
</comment>
<keyword evidence="10" id="KW-0739">Sodium transport</keyword>
<dbReference type="STRING" id="1423726.FC07_GL002067"/>
<dbReference type="Gene3D" id="1.20.1530.20">
    <property type="match status" value="1"/>
</dbReference>
<dbReference type="GO" id="GO:0006814">
    <property type="term" value="P:sodium ion transport"/>
    <property type="evidence" value="ECO:0007669"/>
    <property type="project" value="UniProtKB-KW"/>
</dbReference>
<feature type="transmembrane region" description="Helical" evidence="11">
    <location>
        <begin position="178"/>
        <end position="197"/>
    </location>
</feature>
<reference evidence="13 14" key="1">
    <citation type="journal article" date="2015" name="Genome Announc.">
        <title>Expanding the biotechnology potential of lactobacilli through comparative genomics of 213 strains and associated genera.</title>
        <authorList>
            <person name="Sun Z."/>
            <person name="Harris H.M."/>
            <person name="McCann A."/>
            <person name="Guo C."/>
            <person name="Argimon S."/>
            <person name="Zhang W."/>
            <person name="Yang X."/>
            <person name="Jeffery I.B."/>
            <person name="Cooney J.C."/>
            <person name="Kagawa T.F."/>
            <person name="Liu W."/>
            <person name="Song Y."/>
            <person name="Salvetti E."/>
            <person name="Wrobel A."/>
            <person name="Rasinkangas P."/>
            <person name="Parkhill J."/>
            <person name="Rea M.C."/>
            <person name="O'Sullivan O."/>
            <person name="Ritari J."/>
            <person name="Douillard F.P."/>
            <person name="Paul Ross R."/>
            <person name="Yang R."/>
            <person name="Briner A.E."/>
            <person name="Felis G.E."/>
            <person name="de Vos W.M."/>
            <person name="Barrangou R."/>
            <person name="Klaenhammer T.R."/>
            <person name="Caufield P.W."/>
            <person name="Cui Y."/>
            <person name="Zhang H."/>
            <person name="O'Toole P.W."/>
        </authorList>
    </citation>
    <scope>NUCLEOTIDE SEQUENCE [LARGE SCALE GENOMIC DNA]</scope>
    <source>
        <strain evidence="13 14">DSM 20003</strain>
    </source>
</reference>
<keyword evidence="7" id="KW-0915">Sodium</keyword>
<evidence type="ECO:0000256" key="10">
    <source>
        <dbReference type="ARBA" id="ARBA00023201"/>
    </source>
</evidence>
<keyword evidence="3" id="KW-0813">Transport</keyword>
<evidence type="ECO:0000259" key="12">
    <source>
        <dbReference type="Pfam" id="PF00999"/>
    </source>
</evidence>
<dbReference type="Proteomes" id="UP000051461">
    <property type="component" value="Unassembled WGS sequence"/>
</dbReference>
<feature type="transmembrane region" description="Helical" evidence="11">
    <location>
        <begin position="262"/>
        <end position="281"/>
    </location>
</feature>
<dbReference type="InterPro" id="IPR004771">
    <property type="entry name" value="K/H_exchanger"/>
</dbReference>
<proteinExistence type="inferred from homology"/>
<feature type="transmembrane region" description="Helical" evidence="11">
    <location>
        <begin position="144"/>
        <end position="166"/>
    </location>
</feature>
<feature type="transmembrane region" description="Helical" evidence="11">
    <location>
        <begin position="352"/>
        <end position="370"/>
    </location>
</feature>
<dbReference type="InterPro" id="IPR006153">
    <property type="entry name" value="Cation/H_exchanger_TM"/>
</dbReference>
<feature type="transmembrane region" description="Helical" evidence="11">
    <location>
        <begin position="287"/>
        <end position="309"/>
    </location>
</feature>
<feature type="transmembrane region" description="Helical" evidence="11">
    <location>
        <begin position="113"/>
        <end position="132"/>
    </location>
</feature>
<evidence type="ECO:0000313" key="13">
    <source>
        <dbReference type="EMBL" id="KRK32636.1"/>
    </source>
</evidence>
<evidence type="ECO:0000256" key="4">
    <source>
        <dbReference type="ARBA" id="ARBA00022449"/>
    </source>
</evidence>
<dbReference type="PANTHER" id="PTHR43562">
    <property type="entry name" value="NAPA-TYPE SODIUM/HYDROGEN ANTIPORTER"/>
    <property type="match status" value="1"/>
</dbReference>
<name>A0A0R1GEG3_9LACO</name>
<dbReference type="AlphaFoldDB" id="A0A0R1GEG3"/>
<evidence type="ECO:0000256" key="3">
    <source>
        <dbReference type="ARBA" id="ARBA00022448"/>
    </source>
</evidence>
<evidence type="ECO:0000256" key="9">
    <source>
        <dbReference type="ARBA" id="ARBA00023136"/>
    </source>
</evidence>
<evidence type="ECO:0000256" key="2">
    <source>
        <dbReference type="ARBA" id="ARBA00005551"/>
    </source>
</evidence>
<dbReference type="GO" id="GO:0015297">
    <property type="term" value="F:antiporter activity"/>
    <property type="evidence" value="ECO:0007669"/>
    <property type="project" value="UniProtKB-KW"/>
</dbReference>
<feature type="transmembrane region" description="Helical" evidence="11">
    <location>
        <begin position="233"/>
        <end position="250"/>
    </location>
</feature>